<keyword evidence="3" id="KW-1185">Reference proteome</keyword>
<dbReference type="AlphaFoldDB" id="A0A556MY35"/>
<dbReference type="GO" id="GO:0006950">
    <property type="term" value="P:response to stress"/>
    <property type="evidence" value="ECO:0007669"/>
    <property type="project" value="TreeGrafter"/>
</dbReference>
<feature type="domain" description="HTH marR-type" evidence="1">
    <location>
        <begin position="1"/>
        <end position="137"/>
    </location>
</feature>
<dbReference type="RefSeq" id="WP_144332948.1">
    <property type="nucleotide sequence ID" value="NZ_VLPL01000004.1"/>
</dbReference>
<evidence type="ECO:0000313" key="2">
    <source>
        <dbReference type="EMBL" id="TSJ44834.1"/>
    </source>
</evidence>
<sequence length="154" mass="18175">MDTQEWPLGLFFSFLTKQYIGKLALCMKHTPVERYYFPLYLIGKKNGLISQQELADQLLMDKVSMVRILDALQKDGFIERKTNPNDRRERQLHITPKAKPWISEIEKGIKETNEYFFSLLDPSLHANFKVILTELITKTQDIPADQFEFFYPKK</sequence>
<dbReference type="PRINTS" id="PR00598">
    <property type="entry name" value="HTHMARR"/>
</dbReference>
<dbReference type="InterPro" id="IPR036390">
    <property type="entry name" value="WH_DNA-bd_sf"/>
</dbReference>
<name>A0A556MY35_9FLAO</name>
<dbReference type="EMBL" id="VLPL01000004">
    <property type="protein sequence ID" value="TSJ44834.1"/>
    <property type="molecule type" value="Genomic_DNA"/>
</dbReference>
<dbReference type="InterPro" id="IPR000835">
    <property type="entry name" value="HTH_MarR-typ"/>
</dbReference>
<evidence type="ECO:0000259" key="1">
    <source>
        <dbReference type="PROSITE" id="PS50995"/>
    </source>
</evidence>
<dbReference type="OrthoDB" id="5327581at2"/>
<accession>A0A556MY35</accession>
<dbReference type="SMART" id="SM00347">
    <property type="entry name" value="HTH_MARR"/>
    <property type="match status" value="1"/>
</dbReference>
<dbReference type="PANTHER" id="PTHR33164">
    <property type="entry name" value="TRANSCRIPTIONAL REGULATOR, MARR FAMILY"/>
    <property type="match status" value="1"/>
</dbReference>
<dbReference type="Proteomes" id="UP000316008">
    <property type="component" value="Unassembled WGS sequence"/>
</dbReference>
<comment type="caution">
    <text evidence="2">The sequence shown here is derived from an EMBL/GenBank/DDBJ whole genome shotgun (WGS) entry which is preliminary data.</text>
</comment>
<dbReference type="Pfam" id="PF01047">
    <property type="entry name" value="MarR"/>
    <property type="match status" value="1"/>
</dbReference>
<proteinExistence type="predicted"/>
<dbReference type="PANTHER" id="PTHR33164:SF43">
    <property type="entry name" value="HTH-TYPE TRANSCRIPTIONAL REPRESSOR YETL"/>
    <property type="match status" value="1"/>
</dbReference>
<gene>
    <name evidence="2" type="ORF">FO442_09555</name>
</gene>
<dbReference type="PROSITE" id="PS50995">
    <property type="entry name" value="HTH_MARR_2"/>
    <property type="match status" value="1"/>
</dbReference>
<organism evidence="2 3">
    <name type="scientific">Fluviicola chungangensis</name>
    <dbReference type="NCBI Taxonomy" id="2597671"/>
    <lineage>
        <taxon>Bacteria</taxon>
        <taxon>Pseudomonadati</taxon>
        <taxon>Bacteroidota</taxon>
        <taxon>Flavobacteriia</taxon>
        <taxon>Flavobacteriales</taxon>
        <taxon>Crocinitomicaceae</taxon>
        <taxon>Fluviicola</taxon>
    </lineage>
</organism>
<dbReference type="InterPro" id="IPR039422">
    <property type="entry name" value="MarR/SlyA-like"/>
</dbReference>
<dbReference type="Gene3D" id="1.10.10.10">
    <property type="entry name" value="Winged helix-like DNA-binding domain superfamily/Winged helix DNA-binding domain"/>
    <property type="match status" value="1"/>
</dbReference>
<reference evidence="2 3" key="1">
    <citation type="submission" date="2019-07" db="EMBL/GenBank/DDBJ databases">
        <authorList>
            <person name="Huq M.A."/>
        </authorList>
    </citation>
    <scope>NUCLEOTIDE SEQUENCE [LARGE SCALE GENOMIC DNA]</scope>
    <source>
        <strain evidence="2 3">MAH-3</strain>
    </source>
</reference>
<dbReference type="InterPro" id="IPR036388">
    <property type="entry name" value="WH-like_DNA-bd_sf"/>
</dbReference>
<dbReference type="GO" id="GO:0003700">
    <property type="term" value="F:DNA-binding transcription factor activity"/>
    <property type="evidence" value="ECO:0007669"/>
    <property type="project" value="InterPro"/>
</dbReference>
<evidence type="ECO:0000313" key="3">
    <source>
        <dbReference type="Proteomes" id="UP000316008"/>
    </source>
</evidence>
<dbReference type="SUPFAM" id="SSF46785">
    <property type="entry name" value="Winged helix' DNA-binding domain"/>
    <property type="match status" value="1"/>
</dbReference>
<protein>
    <submittedName>
        <fullName evidence="2">MarR family transcriptional regulator</fullName>
    </submittedName>
</protein>